<name>Q7UTV8_RHOBA</name>
<gene>
    <name evidence="1" type="ordered locus">RB3658</name>
</gene>
<accession>Q7UTV8</accession>
<evidence type="ECO:0000313" key="2">
    <source>
        <dbReference type="Proteomes" id="UP000001025"/>
    </source>
</evidence>
<protein>
    <submittedName>
        <fullName evidence="1">Uncharacterized protein</fullName>
    </submittedName>
</protein>
<evidence type="ECO:0000313" key="1">
    <source>
        <dbReference type="EMBL" id="CAD73326.1"/>
    </source>
</evidence>
<reference evidence="1 2" key="1">
    <citation type="journal article" date="2003" name="Proc. Natl. Acad. Sci. U.S.A.">
        <title>Complete genome sequence of the marine planctomycete Pirellula sp. strain 1.</title>
        <authorList>
            <person name="Gloeckner F.O."/>
            <person name="Kube M."/>
            <person name="Bauer M."/>
            <person name="Teeling H."/>
            <person name="Lombardot T."/>
            <person name="Ludwig W."/>
            <person name="Gade D."/>
            <person name="Beck A."/>
            <person name="Borzym K."/>
            <person name="Heitmann K."/>
            <person name="Rabus R."/>
            <person name="Schlesner H."/>
            <person name="Amann R."/>
            <person name="Reinhardt R."/>
        </authorList>
    </citation>
    <scope>NUCLEOTIDE SEQUENCE [LARGE SCALE GENOMIC DNA]</scope>
    <source>
        <strain evidence="2">DSM 10527 / NCIMB 13988 / SH1</strain>
    </source>
</reference>
<dbReference type="InParanoid" id="Q7UTV8"/>
<dbReference type="HOGENOM" id="CLU_2719623_0_0_0"/>
<dbReference type="EnsemblBacteria" id="CAD73326">
    <property type="protein sequence ID" value="CAD73326"/>
    <property type="gene ID" value="RB3658"/>
</dbReference>
<dbReference type="AlphaFoldDB" id="Q7UTV8"/>
<dbReference type="Proteomes" id="UP000001025">
    <property type="component" value="Chromosome"/>
</dbReference>
<dbReference type="KEGG" id="rba:RB3658"/>
<keyword evidence="2" id="KW-1185">Reference proteome</keyword>
<organism evidence="1 2">
    <name type="scientific">Rhodopirellula baltica (strain DSM 10527 / NCIMB 13988 / SH1)</name>
    <dbReference type="NCBI Taxonomy" id="243090"/>
    <lineage>
        <taxon>Bacteria</taxon>
        <taxon>Pseudomonadati</taxon>
        <taxon>Planctomycetota</taxon>
        <taxon>Planctomycetia</taxon>
        <taxon>Pirellulales</taxon>
        <taxon>Pirellulaceae</taxon>
        <taxon>Rhodopirellula</taxon>
    </lineage>
</organism>
<proteinExistence type="predicted"/>
<dbReference type="EMBL" id="BX294139">
    <property type="protein sequence ID" value="CAD73326.1"/>
    <property type="molecule type" value="Genomic_DNA"/>
</dbReference>
<sequence length="72" mass="7770">MSSARALAVKTRASGVAIGPVVAARVTSARASKRIQQGTERLRIRQCSRLNASQAQNVISARFTSTVLFQLR</sequence>